<evidence type="ECO:0000256" key="4">
    <source>
        <dbReference type="RuleBase" id="RU003744"/>
    </source>
</evidence>
<reference evidence="8 9" key="1">
    <citation type="submission" date="2018-06" db="EMBL/GenBank/DDBJ databases">
        <title>Genome conservation of Clostridium tetani.</title>
        <authorList>
            <person name="Bruggemann H."/>
            <person name="Popoff M.R."/>
        </authorList>
    </citation>
    <scope>NUCLEOTIDE SEQUENCE [LARGE SCALE GENOMIC DNA]</scope>
    <source>
        <strain evidence="8 9">2017.061</strain>
    </source>
</reference>
<dbReference type="AlphaFoldDB" id="A0A4Q0VBB7"/>
<evidence type="ECO:0000313" key="10">
    <source>
        <dbReference type="Proteomes" id="UP001321763"/>
    </source>
</evidence>
<comment type="similarity">
    <text evidence="2 4">Belongs to the bacterial solute-binding protein 3 family.</text>
</comment>
<dbReference type="PROSITE" id="PS51257">
    <property type="entry name" value="PROKAR_LIPOPROTEIN"/>
    <property type="match status" value="1"/>
</dbReference>
<evidence type="ECO:0000313" key="9">
    <source>
        <dbReference type="Proteomes" id="UP000290921"/>
    </source>
</evidence>
<evidence type="ECO:0000256" key="5">
    <source>
        <dbReference type="SAM" id="SignalP"/>
    </source>
</evidence>
<feature type="signal peptide" evidence="5">
    <location>
        <begin position="1"/>
        <end position="19"/>
    </location>
</feature>
<evidence type="ECO:0000313" key="8">
    <source>
        <dbReference type="EMBL" id="RXI45048.1"/>
    </source>
</evidence>
<dbReference type="Proteomes" id="UP000290921">
    <property type="component" value="Unassembled WGS sequence"/>
</dbReference>
<proteinExistence type="inferred from homology"/>
<dbReference type="InterPro" id="IPR001638">
    <property type="entry name" value="Solute-binding_3/MltF_N"/>
</dbReference>
<feature type="chain" id="PRO_5039488082" evidence="5">
    <location>
        <begin position="20"/>
        <end position="271"/>
    </location>
</feature>
<name>A0A4Q0VBB7_CLOTA</name>
<dbReference type="InterPro" id="IPR018313">
    <property type="entry name" value="SBP_3_CS"/>
</dbReference>
<dbReference type="PANTHER" id="PTHR35936">
    <property type="entry name" value="MEMBRANE-BOUND LYTIC MUREIN TRANSGLYCOSYLASE F"/>
    <property type="match status" value="1"/>
</dbReference>
<evidence type="ECO:0000256" key="3">
    <source>
        <dbReference type="ARBA" id="ARBA00022729"/>
    </source>
</evidence>
<dbReference type="PROSITE" id="PS01039">
    <property type="entry name" value="SBP_BACTERIAL_3"/>
    <property type="match status" value="1"/>
</dbReference>
<reference evidence="7 10" key="2">
    <citation type="submission" date="2022-09" db="EMBL/GenBank/DDBJ databases">
        <title>complete genome sequences of Clostridium tetani str. KHSU-234311-028 isolated from soil.</title>
        <authorList>
            <person name="Sekizuka T."/>
            <person name="Shitada C."/>
            <person name="Takahashi M."/>
            <person name="Kuroda M."/>
        </authorList>
    </citation>
    <scope>NUCLEOTIDE SEQUENCE [LARGE SCALE GENOMIC DNA]</scope>
    <source>
        <strain evidence="7 10">KHSU-234311-028</strain>
    </source>
</reference>
<evidence type="ECO:0000259" key="6">
    <source>
        <dbReference type="SMART" id="SM00062"/>
    </source>
</evidence>
<dbReference type="Pfam" id="PF00497">
    <property type="entry name" value="SBP_bac_3"/>
    <property type="match status" value="1"/>
</dbReference>
<sequence length="271" mass="30460">MKKILALLLSTLVVGSIFVGCGKNDNKEKDDKKNVNVLQKIKDNKVIKVGLEDTYPPMEFRNEKNELIGFDIDLCDEIGKRLEVKVEYVMTEFGGLMMSLNSNKIDMSASAISITEERKKEAEFTKSYVDSGQALVVKKGNTSIKDEKDLKGKIVGAQLGTTGEIAAKKIEGVKEVKAYDKVPQVFQDLEIGRIDAVIVDEFVGRYYLSKQKDKSEVIKSLEQEPIGIAFKKGEKELQEEVQKIIDEMIKDGTMSKISEKWFGADIYKDQK</sequence>
<dbReference type="Proteomes" id="UP001321763">
    <property type="component" value="Chromosome"/>
</dbReference>
<dbReference type="EMBL" id="QMAP01000014">
    <property type="protein sequence ID" value="RXI45048.1"/>
    <property type="molecule type" value="Genomic_DNA"/>
</dbReference>
<dbReference type="PANTHER" id="PTHR35936:SF19">
    <property type="entry name" value="AMINO-ACID-BINDING PROTEIN YXEM-RELATED"/>
    <property type="match status" value="1"/>
</dbReference>
<dbReference type="EMBL" id="AP026818">
    <property type="protein sequence ID" value="BDR80138.1"/>
    <property type="molecule type" value="Genomic_DNA"/>
</dbReference>
<evidence type="ECO:0000256" key="2">
    <source>
        <dbReference type="ARBA" id="ARBA00010333"/>
    </source>
</evidence>
<comment type="subcellular location">
    <subcellularLocation>
        <location evidence="1">Cell envelope</location>
    </subcellularLocation>
</comment>
<evidence type="ECO:0000313" key="7">
    <source>
        <dbReference type="EMBL" id="BDR80138.1"/>
    </source>
</evidence>
<dbReference type="RefSeq" id="WP_115604204.1">
    <property type="nucleotide sequence ID" value="NZ_AP026811.1"/>
</dbReference>
<dbReference type="CDD" id="cd13530">
    <property type="entry name" value="PBP2_peptides_like"/>
    <property type="match status" value="1"/>
</dbReference>
<keyword evidence="3 5" id="KW-0732">Signal</keyword>
<organism evidence="8 9">
    <name type="scientific">Clostridium tetani</name>
    <dbReference type="NCBI Taxonomy" id="1513"/>
    <lineage>
        <taxon>Bacteria</taxon>
        <taxon>Bacillati</taxon>
        <taxon>Bacillota</taxon>
        <taxon>Clostridia</taxon>
        <taxon>Eubacteriales</taxon>
        <taxon>Clostridiaceae</taxon>
        <taxon>Clostridium</taxon>
    </lineage>
</organism>
<dbReference type="SMART" id="SM00062">
    <property type="entry name" value="PBPb"/>
    <property type="match status" value="1"/>
</dbReference>
<dbReference type="Gene3D" id="3.40.190.10">
    <property type="entry name" value="Periplasmic binding protein-like II"/>
    <property type="match status" value="2"/>
</dbReference>
<evidence type="ECO:0000256" key="1">
    <source>
        <dbReference type="ARBA" id="ARBA00004196"/>
    </source>
</evidence>
<protein>
    <submittedName>
        <fullName evidence="8">Amino acid ABC transporter substrate-binding protein</fullName>
    </submittedName>
</protein>
<dbReference type="SUPFAM" id="SSF53850">
    <property type="entry name" value="Periplasmic binding protein-like II"/>
    <property type="match status" value="1"/>
</dbReference>
<dbReference type="GO" id="GO:0030313">
    <property type="term" value="C:cell envelope"/>
    <property type="evidence" value="ECO:0007669"/>
    <property type="project" value="UniProtKB-SubCell"/>
</dbReference>
<gene>
    <name evidence="8" type="ORF">DP130_12410</name>
    <name evidence="7" type="ORF">K234311028_03840</name>
</gene>
<accession>A0A4Q0VBB7</accession>
<feature type="domain" description="Solute-binding protein family 3/N-terminal" evidence="6">
    <location>
        <begin position="46"/>
        <end position="265"/>
    </location>
</feature>